<protein>
    <recommendedName>
        <fullName evidence="3">Bacterial repeat domain-containing protein</fullName>
    </recommendedName>
</protein>
<evidence type="ECO:0000313" key="2">
    <source>
        <dbReference type="Proteomes" id="UP000029533"/>
    </source>
</evidence>
<gene>
    <name evidence="1" type="ORF">HMPREF2132_01860</name>
</gene>
<name>A0AAW3FI18_9BACT</name>
<sequence length="424" mass="46337">MAKAEFIGLHALTHIADQFAPQIIMGASYFRPEEMDRLHIKVISGIQFRNTATVMARKGGTTRRKVVGKKVDNPIGFLKERVLTAKLTMNRFSDNQDNYVETPYQVEGSSDYSYPMSEAAFKAITATYGEDLFANLFHGDLANDENGEKGALSLFDGFLTCIKHDVEDGLISEAMGNLVNCDAITAPTSSTDTAAWDAFCAWQQKWNGSLKNQLKVIVYCSTKTGTALARAYANVWHGNQGVRYLQVNGIETYNFTVPEYPNIEFAPSDIYGEGDKLIATTPENFQYGVNSEDSRSKISVKLGSDTDNLDITFQVESIQGARLLNPFASAFCMSNGTLVEKVVLGDFTRAIFAVSANDDALGTVTVNSAAPDPKKDYAANETLTLKATPKGSNKFVKWSNGKTTPEITVVTTGYPDAIVALFSK</sequence>
<accession>A0AAW3FI18</accession>
<dbReference type="AlphaFoldDB" id="A0AAW3FI18"/>
<comment type="caution">
    <text evidence="1">The sequence shown here is derived from an EMBL/GenBank/DDBJ whole genome shotgun (WGS) entry which is preliminary data.</text>
</comment>
<dbReference type="EMBL" id="JRNJ01000022">
    <property type="protein sequence ID" value="KGF29945.1"/>
    <property type="molecule type" value="Genomic_DNA"/>
</dbReference>
<dbReference type="Proteomes" id="UP000029533">
    <property type="component" value="Unassembled WGS sequence"/>
</dbReference>
<evidence type="ECO:0008006" key="3">
    <source>
        <dbReference type="Google" id="ProtNLM"/>
    </source>
</evidence>
<dbReference type="RefSeq" id="WP_036868507.1">
    <property type="nucleotide sequence ID" value="NZ_JRNJ01000022.1"/>
</dbReference>
<proteinExistence type="predicted"/>
<reference evidence="1 2" key="1">
    <citation type="submission" date="2014-07" db="EMBL/GenBank/DDBJ databases">
        <authorList>
            <person name="McCorrison J."/>
            <person name="Sanka R."/>
            <person name="Torralba M."/>
            <person name="Gillis M."/>
            <person name="Haft D.H."/>
            <person name="Methe B."/>
            <person name="Sutton G."/>
            <person name="Nelson K.E."/>
        </authorList>
    </citation>
    <scope>NUCLEOTIDE SEQUENCE [LARGE SCALE GENOMIC DNA]</scope>
    <source>
        <strain evidence="1 2">DNF00424</strain>
    </source>
</reference>
<evidence type="ECO:0000313" key="1">
    <source>
        <dbReference type="EMBL" id="KGF29945.1"/>
    </source>
</evidence>
<organism evidence="1 2">
    <name type="scientific">Prevotella histicola JCM 15637 = DNF00424</name>
    <dbReference type="NCBI Taxonomy" id="1236504"/>
    <lineage>
        <taxon>Bacteria</taxon>
        <taxon>Pseudomonadati</taxon>
        <taxon>Bacteroidota</taxon>
        <taxon>Bacteroidia</taxon>
        <taxon>Bacteroidales</taxon>
        <taxon>Prevotellaceae</taxon>
        <taxon>Prevotella</taxon>
    </lineage>
</organism>